<dbReference type="GO" id="GO:0005783">
    <property type="term" value="C:endoplasmic reticulum"/>
    <property type="evidence" value="ECO:0007669"/>
    <property type="project" value="UniProtKB-SubCell"/>
</dbReference>
<protein>
    <recommendedName>
        <fullName evidence="4 9">Signal recognition particle subunit SRP72</fullName>
    </recommendedName>
</protein>
<dbReference type="PANTHER" id="PTHR14094">
    <property type="entry name" value="SIGNAL RECOGNITION PARTICLE 72"/>
    <property type="match status" value="1"/>
</dbReference>
<dbReference type="PROSITE" id="PS50005">
    <property type="entry name" value="TPR"/>
    <property type="match status" value="1"/>
</dbReference>
<feature type="compositionally biased region" description="Low complexity" evidence="11">
    <location>
        <begin position="627"/>
        <end position="652"/>
    </location>
</feature>
<evidence type="ECO:0000256" key="11">
    <source>
        <dbReference type="SAM" id="MobiDB-lite"/>
    </source>
</evidence>
<dbReference type="Pfam" id="PF13181">
    <property type="entry name" value="TPR_8"/>
    <property type="match status" value="1"/>
</dbReference>
<keyword evidence="10" id="KW-0802">TPR repeat</keyword>
<keyword evidence="8 9" id="KW-0687">Ribonucleoprotein</keyword>
<evidence type="ECO:0000256" key="7">
    <source>
        <dbReference type="ARBA" id="ARBA00023135"/>
    </source>
</evidence>
<evidence type="ECO:0000259" key="12">
    <source>
        <dbReference type="Pfam" id="PF08492"/>
    </source>
</evidence>
<dbReference type="AlphaFoldDB" id="A0A068RSV0"/>
<keyword evidence="7 9" id="KW-0733">Signal recognition particle</keyword>
<dbReference type="GO" id="GO:0043022">
    <property type="term" value="F:ribosome binding"/>
    <property type="evidence" value="ECO:0007669"/>
    <property type="project" value="TreeGrafter"/>
</dbReference>
<reference evidence="13" key="1">
    <citation type="submission" date="2013-08" db="EMBL/GenBank/DDBJ databases">
        <title>Gene expansion shapes genome architecture in the human pathogen Lichtheimia corymbifera: an evolutionary genomics analysis in the ancient terrestrial Mucorales (Mucoromycotina).</title>
        <authorList>
            <person name="Schwartze V.U."/>
            <person name="Winter S."/>
            <person name="Shelest E."/>
            <person name="Marcet-Houben M."/>
            <person name="Horn F."/>
            <person name="Wehner S."/>
            <person name="Hoffmann K."/>
            <person name="Riege K."/>
            <person name="Sammeth M."/>
            <person name="Nowrousian M."/>
            <person name="Valiante V."/>
            <person name="Linde J."/>
            <person name="Jacobsen I.D."/>
            <person name="Marz M."/>
            <person name="Brakhage A.A."/>
            <person name="Gabaldon T."/>
            <person name="Bocker S."/>
            <person name="Voigt K."/>
        </authorList>
    </citation>
    <scope>NUCLEOTIDE SEQUENCE [LARGE SCALE GENOMIC DNA]</scope>
    <source>
        <strain evidence="13">FSU 9682</strain>
    </source>
</reference>
<dbReference type="SMART" id="SM00028">
    <property type="entry name" value="TPR"/>
    <property type="match status" value="5"/>
</dbReference>
<evidence type="ECO:0000256" key="1">
    <source>
        <dbReference type="ARBA" id="ARBA00004240"/>
    </source>
</evidence>
<evidence type="ECO:0000256" key="2">
    <source>
        <dbReference type="ARBA" id="ARBA00004496"/>
    </source>
</evidence>
<dbReference type="Pfam" id="PF17004">
    <property type="entry name" value="SRP_TPR_like"/>
    <property type="match status" value="1"/>
</dbReference>
<comment type="subcellular location">
    <subcellularLocation>
        <location evidence="2 9">Cytoplasm</location>
    </subcellularLocation>
    <subcellularLocation>
        <location evidence="1">Endoplasmic reticulum</location>
    </subcellularLocation>
</comment>
<keyword evidence="6" id="KW-0256">Endoplasmic reticulum</keyword>
<dbReference type="STRING" id="1263082.A0A068RSV0"/>
<feature type="region of interest" description="Disordered" evidence="11">
    <location>
        <begin position="542"/>
        <end position="666"/>
    </location>
</feature>
<dbReference type="InterPro" id="IPR011990">
    <property type="entry name" value="TPR-like_helical_dom_sf"/>
</dbReference>
<comment type="caution">
    <text evidence="13">The sequence shown here is derived from an EMBL/GenBank/DDBJ whole genome shotgun (WGS) entry which is preliminary data.</text>
</comment>
<evidence type="ECO:0000256" key="4">
    <source>
        <dbReference type="ARBA" id="ARBA00018350"/>
    </source>
</evidence>
<evidence type="ECO:0000313" key="13">
    <source>
        <dbReference type="EMBL" id="CDH53064.1"/>
    </source>
</evidence>
<dbReference type="VEuPathDB" id="FungiDB:LCOR_04469.1"/>
<dbReference type="InterPro" id="IPR026270">
    <property type="entry name" value="SRP72"/>
</dbReference>
<keyword evidence="14" id="KW-1185">Reference proteome</keyword>
<dbReference type="SUPFAM" id="SSF48452">
    <property type="entry name" value="TPR-like"/>
    <property type="match status" value="2"/>
</dbReference>
<feature type="compositionally biased region" description="Basic residues" evidence="11">
    <location>
        <begin position="551"/>
        <end position="564"/>
    </location>
</feature>
<dbReference type="Proteomes" id="UP000027586">
    <property type="component" value="Unassembled WGS sequence"/>
</dbReference>
<feature type="compositionally biased region" description="Basic residues" evidence="11">
    <location>
        <begin position="653"/>
        <end position="666"/>
    </location>
</feature>
<dbReference type="PANTHER" id="PTHR14094:SF9">
    <property type="entry name" value="SIGNAL RECOGNITION PARTICLE SUBUNIT SRP72"/>
    <property type="match status" value="1"/>
</dbReference>
<comment type="similarity">
    <text evidence="3 9">Belongs to the SRP72 family.</text>
</comment>
<dbReference type="InterPro" id="IPR019734">
    <property type="entry name" value="TPR_rpt"/>
</dbReference>
<dbReference type="GO" id="GO:0005786">
    <property type="term" value="C:signal recognition particle, endoplasmic reticulum targeting"/>
    <property type="evidence" value="ECO:0007669"/>
    <property type="project" value="UniProtKB-UniRule"/>
</dbReference>
<dbReference type="Gene3D" id="1.25.40.10">
    <property type="entry name" value="Tetratricopeptide repeat domain"/>
    <property type="match status" value="4"/>
</dbReference>
<comment type="function">
    <text evidence="9">Component of the signal recognition particle (SRP) complex, a ribonucleoprotein complex that mediates the cotranslational targeting of secretory and membrane proteins to the endoplasmic reticulum (ER).</text>
</comment>
<feature type="compositionally biased region" description="Basic and acidic residues" evidence="11">
    <location>
        <begin position="565"/>
        <end position="588"/>
    </location>
</feature>
<evidence type="ECO:0000256" key="3">
    <source>
        <dbReference type="ARBA" id="ARBA00007676"/>
    </source>
</evidence>
<evidence type="ECO:0000313" key="14">
    <source>
        <dbReference type="Proteomes" id="UP000027586"/>
    </source>
</evidence>
<feature type="domain" description="Signal recognition particle SRP72 subunit RNA-binding" evidence="12">
    <location>
        <begin position="548"/>
        <end position="590"/>
    </location>
</feature>
<dbReference type="EMBL" id="CBTN010000016">
    <property type="protein sequence ID" value="CDH53064.1"/>
    <property type="molecule type" value="Genomic_DNA"/>
</dbReference>
<evidence type="ECO:0000256" key="5">
    <source>
        <dbReference type="ARBA" id="ARBA00022490"/>
    </source>
</evidence>
<accession>A0A068RSV0</accession>
<gene>
    <name evidence="13" type="ORF">LCOR_04469.1</name>
</gene>
<dbReference type="OrthoDB" id="5421607at2759"/>
<dbReference type="PIRSF" id="PIRSF038922">
    <property type="entry name" value="SRP72"/>
    <property type="match status" value="1"/>
</dbReference>
<evidence type="ECO:0000256" key="10">
    <source>
        <dbReference type="PROSITE-ProRule" id="PRU00339"/>
    </source>
</evidence>
<dbReference type="InterPro" id="IPR013699">
    <property type="entry name" value="Signal_recog_part_SRP72_RNA-bd"/>
</dbReference>
<feature type="compositionally biased region" description="Basic residues" evidence="11">
    <location>
        <begin position="589"/>
        <end position="599"/>
    </location>
</feature>
<organism evidence="13 14">
    <name type="scientific">Lichtheimia corymbifera JMRC:FSU:9682</name>
    <dbReference type="NCBI Taxonomy" id="1263082"/>
    <lineage>
        <taxon>Eukaryota</taxon>
        <taxon>Fungi</taxon>
        <taxon>Fungi incertae sedis</taxon>
        <taxon>Mucoromycota</taxon>
        <taxon>Mucoromycotina</taxon>
        <taxon>Mucoromycetes</taxon>
        <taxon>Mucorales</taxon>
        <taxon>Lichtheimiaceae</taxon>
        <taxon>Lichtheimia</taxon>
    </lineage>
</organism>
<feature type="repeat" description="TPR" evidence="10">
    <location>
        <begin position="459"/>
        <end position="492"/>
    </location>
</feature>
<sequence>MASSLPALFTDLQRATIEGNDDRSLELCNDILKQSPNDQTALHCKVVTLIRLGQYDDALSLIARKFKGTDVDLSFERIYCYYRTNQLKQALELLNDIKAASDTTSPGLLYLEAQLLYSQDKYSECIAVYGSLLEQTNKNDPIYEEIQVNLLAAQTGLAFSAPSSSSKPEPIAVSNESQYEVAYNAASLHLARLELDDARKQLEVARKTCNARLTEADVPQEEIDEELAVIATQLAYTYQIQGRVEEAMEIYQSVLGSSTVKDMSIKAVASNNIVAVRQKKKNLSDAAQKLKMATSKEADSRLKRYQKRVIAMNDSLLQLYMSKFEACRDSARKLIATYPENETLYLVLAAATYQQHKGQAAVEELKKYAEEHPSSLAIWFATIQVELLQSQPAAALSTLEQYLSRVGEKNKKEYYRPAVVALLVWLYEQTGQSDKAMELLDKASQFWKTDADFSSEAPTSIMKQTAAFKLKTGRYQDAVTDYEQLVRADPTDAQALAGLIAAYVEVDPAKAEQYGNSLPAVALDHLDMSALETVVPGVKRGYVRKQASSTRTRKPKTKKKRKPLLPKDYDPEKTPDPERWIPKRERSTYRVKGKNKKAASKGPQGTFVAGGGIGGTGSANIGGGSRGTESSSSSPKAETKPSKPASASSNKNANKKKKKKGGKTKW</sequence>
<dbReference type="Pfam" id="PF08492">
    <property type="entry name" value="SRP72"/>
    <property type="match status" value="1"/>
</dbReference>
<evidence type="ECO:0000256" key="9">
    <source>
        <dbReference type="PIRNR" id="PIRNR038922"/>
    </source>
</evidence>
<dbReference type="GO" id="GO:0006614">
    <property type="term" value="P:SRP-dependent cotranslational protein targeting to membrane"/>
    <property type="evidence" value="ECO:0007669"/>
    <property type="project" value="UniProtKB-UniRule"/>
</dbReference>
<feature type="compositionally biased region" description="Gly residues" evidence="11">
    <location>
        <begin position="608"/>
        <end position="626"/>
    </location>
</feature>
<dbReference type="Pfam" id="PF13432">
    <property type="entry name" value="TPR_16"/>
    <property type="match status" value="1"/>
</dbReference>
<dbReference type="GO" id="GO:0008312">
    <property type="term" value="F:7S RNA binding"/>
    <property type="evidence" value="ECO:0007669"/>
    <property type="project" value="InterPro"/>
</dbReference>
<name>A0A068RSV0_9FUNG</name>
<evidence type="ECO:0000256" key="6">
    <source>
        <dbReference type="ARBA" id="ARBA00022824"/>
    </source>
</evidence>
<proteinExistence type="inferred from homology"/>
<dbReference type="InterPro" id="IPR031545">
    <property type="entry name" value="SRP72_TPR-like"/>
</dbReference>
<keyword evidence="5 9" id="KW-0963">Cytoplasm</keyword>
<evidence type="ECO:0000256" key="8">
    <source>
        <dbReference type="ARBA" id="ARBA00023274"/>
    </source>
</evidence>